<dbReference type="AlphaFoldDB" id="A0A1S1HPS7"/>
<accession>A0A1S1HPS7</accession>
<dbReference type="EMBL" id="LVIE01000164">
    <property type="protein sequence ID" value="OHT24245.1"/>
    <property type="molecule type" value="Genomic_DNA"/>
</dbReference>
<keyword evidence="2" id="KW-1185">Reference proteome</keyword>
<proteinExistence type="predicted"/>
<organism evidence="1 2">
    <name type="scientific">Providencia stuartii</name>
    <dbReference type="NCBI Taxonomy" id="588"/>
    <lineage>
        <taxon>Bacteria</taxon>
        <taxon>Pseudomonadati</taxon>
        <taxon>Pseudomonadota</taxon>
        <taxon>Gammaproteobacteria</taxon>
        <taxon>Enterobacterales</taxon>
        <taxon>Morganellaceae</taxon>
        <taxon>Providencia</taxon>
    </lineage>
</organism>
<reference evidence="1 2" key="1">
    <citation type="submission" date="2016-03" db="EMBL/GenBank/DDBJ databases">
        <title>Genome sequence of Providencia stuartii strain, isolated from the salivary glands of larval Lucilia sericata.</title>
        <authorList>
            <person name="Yuan Y."/>
            <person name="Zhang Y."/>
            <person name="Fu S."/>
            <person name="Crippen T.L."/>
            <person name="Visi D."/>
            <person name="Benbow M.E."/>
            <person name="Allen M."/>
            <person name="Tomberlin J.K."/>
            <person name="Sze S.-H."/>
            <person name="Tarone A.M."/>
        </authorList>
    </citation>
    <scope>NUCLEOTIDE SEQUENCE [LARGE SCALE GENOMIC DNA]</scope>
    <source>
        <strain evidence="1 2">Crippen</strain>
    </source>
</reference>
<protein>
    <submittedName>
        <fullName evidence="1">Uncharacterized protein</fullName>
    </submittedName>
</protein>
<evidence type="ECO:0000313" key="2">
    <source>
        <dbReference type="Proteomes" id="UP000179588"/>
    </source>
</evidence>
<dbReference type="Proteomes" id="UP000179588">
    <property type="component" value="Unassembled WGS sequence"/>
</dbReference>
<sequence length="311" mass="36976">MGSSRSDSLKQQEFLFKCNELIKGGERELVYYIHHLQEDSIGQKYISNIDYGNIKDIRNQIKNALMKINDESMIFDMQDDYENLACNENEFGWLKNDSRACFHFLLEILIKGDSYRYKIENENYINLDSNSIYYSIIAFFDKSKQRLEDYRINCKIDEVIYDSHASVFQNPVFPWLSKLHDSDEIKYCLNYLRDSVKLRFTKDIMREDIDFFIRLSDKYSINKKYILISLFDFLYKSSFSGGLAAENLKMKMANALSSWKNRRNKEGYVDVHFDIKKENIPKLEALKKRFNLMSKKEVVNALIEREYDKKG</sequence>
<comment type="caution">
    <text evidence="1">The sequence shown here is derived from an EMBL/GenBank/DDBJ whole genome shotgun (WGS) entry which is preliminary data.</text>
</comment>
<gene>
    <name evidence="1" type="ORF">A3Q29_18745</name>
</gene>
<name>A0A1S1HPS7_PROST</name>
<evidence type="ECO:0000313" key="1">
    <source>
        <dbReference type="EMBL" id="OHT24245.1"/>
    </source>
</evidence>